<organism evidence="2 3">
    <name type="scientific">Gossypium lobatum</name>
    <dbReference type="NCBI Taxonomy" id="34289"/>
    <lineage>
        <taxon>Eukaryota</taxon>
        <taxon>Viridiplantae</taxon>
        <taxon>Streptophyta</taxon>
        <taxon>Embryophyta</taxon>
        <taxon>Tracheophyta</taxon>
        <taxon>Spermatophyta</taxon>
        <taxon>Magnoliopsida</taxon>
        <taxon>eudicotyledons</taxon>
        <taxon>Gunneridae</taxon>
        <taxon>Pentapetalae</taxon>
        <taxon>rosids</taxon>
        <taxon>malvids</taxon>
        <taxon>Malvales</taxon>
        <taxon>Malvaceae</taxon>
        <taxon>Malvoideae</taxon>
        <taxon>Gossypium</taxon>
    </lineage>
</organism>
<dbReference type="Proteomes" id="UP000593572">
    <property type="component" value="Unassembled WGS sequence"/>
</dbReference>
<evidence type="ECO:0000256" key="1">
    <source>
        <dbReference type="SAM" id="MobiDB-lite"/>
    </source>
</evidence>
<comment type="caution">
    <text evidence="2">The sequence shown here is derived from an EMBL/GenBank/DDBJ whole genome shotgun (WGS) entry which is preliminary data.</text>
</comment>
<gene>
    <name evidence="2" type="ORF">Golob_026305</name>
</gene>
<sequence length="89" mass="10184">MLIYFHELGTVRLQNNLRVIYDDTSTVAMLDFWVKFKQIDLYLEHEVDNLIIVDENFLLTTGEGDVQEVEVDGEGDEKGVEYDGKGDLG</sequence>
<evidence type="ECO:0000313" key="2">
    <source>
        <dbReference type="EMBL" id="MBA0556180.1"/>
    </source>
</evidence>
<feature type="region of interest" description="Disordered" evidence="1">
    <location>
        <begin position="69"/>
        <end position="89"/>
    </location>
</feature>
<accession>A0A7J8LUZ4</accession>
<feature type="compositionally biased region" description="Basic and acidic residues" evidence="1">
    <location>
        <begin position="76"/>
        <end position="89"/>
    </location>
</feature>
<keyword evidence="3" id="KW-1185">Reference proteome</keyword>
<name>A0A7J8LUZ4_9ROSI</name>
<protein>
    <submittedName>
        <fullName evidence="2">Uncharacterized protein</fullName>
    </submittedName>
</protein>
<evidence type="ECO:0000313" key="3">
    <source>
        <dbReference type="Proteomes" id="UP000593572"/>
    </source>
</evidence>
<dbReference type="EMBL" id="JABEZX010000005">
    <property type="protein sequence ID" value="MBA0556180.1"/>
    <property type="molecule type" value="Genomic_DNA"/>
</dbReference>
<proteinExistence type="predicted"/>
<dbReference type="AlphaFoldDB" id="A0A7J8LUZ4"/>
<reference evidence="2 3" key="1">
    <citation type="journal article" date="2019" name="Genome Biol. Evol.">
        <title>Insights into the evolution of the New World diploid cottons (Gossypium, subgenus Houzingenia) based on genome sequencing.</title>
        <authorList>
            <person name="Grover C.E."/>
            <person name="Arick M.A. 2nd"/>
            <person name="Thrash A."/>
            <person name="Conover J.L."/>
            <person name="Sanders W.S."/>
            <person name="Peterson D.G."/>
            <person name="Frelichowski J.E."/>
            <person name="Scheffler J.A."/>
            <person name="Scheffler B.E."/>
            <person name="Wendel J.F."/>
        </authorList>
    </citation>
    <scope>NUCLEOTIDE SEQUENCE [LARGE SCALE GENOMIC DNA]</scope>
    <source>
        <strain evidence="2">157</strain>
        <tissue evidence="2">Leaf</tissue>
    </source>
</reference>